<evidence type="ECO:0000313" key="4">
    <source>
        <dbReference type="Proteomes" id="UP000094291"/>
    </source>
</evidence>
<name>A0A1E2VAB1_9GAMM</name>
<organism evidence="3 4">
    <name type="scientific">Terasakiispira papahanaumokuakeensis</name>
    <dbReference type="NCBI Taxonomy" id="197479"/>
    <lineage>
        <taxon>Bacteria</taxon>
        <taxon>Pseudomonadati</taxon>
        <taxon>Pseudomonadota</taxon>
        <taxon>Gammaproteobacteria</taxon>
        <taxon>Oceanospirillales</taxon>
        <taxon>Terasakiispira</taxon>
    </lineage>
</organism>
<reference evidence="3 4" key="1">
    <citation type="submission" date="2016-08" db="EMBL/GenBank/DDBJ databases">
        <authorList>
            <person name="Seilhamer J.J."/>
        </authorList>
    </citation>
    <scope>NUCLEOTIDE SEQUENCE [LARGE SCALE GENOMIC DNA]</scope>
    <source>
        <strain evidence="3 4">PH27A</strain>
    </source>
</reference>
<evidence type="ECO:0000256" key="2">
    <source>
        <dbReference type="SAM" id="Phobius"/>
    </source>
</evidence>
<evidence type="ECO:0000313" key="3">
    <source>
        <dbReference type="EMBL" id="ODC03959.1"/>
    </source>
</evidence>
<feature type="transmembrane region" description="Helical" evidence="2">
    <location>
        <begin position="119"/>
        <end position="137"/>
    </location>
</feature>
<feature type="transmembrane region" description="Helical" evidence="2">
    <location>
        <begin position="64"/>
        <end position="82"/>
    </location>
</feature>
<feature type="transmembrane region" description="Helical" evidence="2">
    <location>
        <begin position="94"/>
        <end position="112"/>
    </location>
</feature>
<dbReference type="Proteomes" id="UP000094291">
    <property type="component" value="Unassembled WGS sequence"/>
</dbReference>
<dbReference type="AlphaFoldDB" id="A0A1E2VAB1"/>
<comment type="caution">
    <text evidence="3">The sequence shown here is derived from an EMBL/GenBank/DDBJ whole genome shotgun (WGS) entry which is preliminary data.</text>
</comment>
<feature type="region of interest" description="Disordered" evidence="1">
    <location>
        <begin position="295"/>
        <end position="317"/>
    </location>
</feature>
<evidence type="ECO:0000256" key="1">
    <source>
        <dbReference type="SAM" id="MobiDB-lite"/>
    </source>
</evidence>
<keyword evidence="2" id="KW-0812">Transmembrane</keyword>
<keyword evidence="2" id="KW-1133">Transmembrane helix</keyword>
<feature type="compositionally biased region" description="Low complexity" evidence="1">
    <location>
        <begin position="296"/>
        <end position="305"/>
    </location>
</feature>
<accession>A0A1E2VAB1</accession>
<evidence type="ECO:0008006" key="5">
    <source>
        <dbReference type="Google" id="ProtNLM"/>
    </source>
</evidence>
<dbReference type="EMBL" id="MDTQ01000001">
    <property type="protein sequence ID" value="ODC03959.1"/>
    <property type="molecule type" value="Genomic_DNA"/>
</dbReference>
<feature type="transmembrane region" description="Helical" evidence="2">
    <location>
        <begin position="12"/>
        <end position="29"/>
    </location>
</feature>
<proteinExistence type="predicted"/>
<feature type="transmembrane region" description="Helical" evidence="2">
    <location>
        <begin position="35"/>
        <end position="52"/>
    </location>
</feature>
<keyword evidence="2" id="KW-0472">Membrane</keyword>
<feature type="transmembrane region" description="Helical" evidence="2">
    <location>
        <begin position="143"/>
        <end position="162"/>
    </location>
</feature>
<protein>
    <recommendedName>
        <fullName evidence="5">GGDEF domain-containing protein</fullName>
    </recommendedName>
</protein>
<dbReference type="STRING" id="197479.BFW38_10825"/>
<gene>
    <name evidence="3" type="ORF">BFW38_10825</name>
</gene>
<sequence length="317" mass="36528">MGQHGLMRLKMWLLMSAGLCLIAMAPFYWSDQVYGGTFIAIIGAGLLLWRSSTGTSPLPRHLRYTLYTLVAVFSVSTLWQAYQITQHSPSDPLYLIFTLALLFLYPFIVSIVTPFHEGLCWISLHSLIINIIWMLNLSGSFRAHSLILYWLATLMCVLYRLHYQQRQHQLHRQLSRDPETRLFNREQLYDDILREQKRAIREDTTLGFVMLEFSTQTLSQIIETSLKLSQQVAPFEPLYRASPNAMAILLPTATRQTLNERVNSLCFPDHIRHTHFMLAHDMTLQEVFALARQQLDDSPSNTTDDSSSEHQGWGKAP</sequence>
<keyword evidence="4" id="KW-1185">Reference proteome</keyword>